<sequence>MQAPRPEPDFFPGDRQRTRLTPEPLVSDSFDCNACGACCSHSSAWPRFSTEADSQLDRIPAEHVSRDESGMRCDGARCSALVGKVGKSTSCLIYDIRPDVCRACVPGGGDCLVARRGRGLPVPDAAAMLA</sequence>
<organism evidence="1 2">
    <name type="scientific">Mesorhizobium alhagi CCNWXJ12-2</name>
    <dbReference type="NCBI Taxonomy" id="1107882"/>
    <lineage>
        <taxon>Bacteria</taxon>
        <taxon>Pseudomonadati</taxon>
        <taxon>Pseudomonadota</taxon>
        <taxon>Alphaproteobacteria</taxon>
        <taxon>Hyphomicrobiales</taxon>
        <taxon>Phyllobacteriaceae</taxon>
        <taxon>Allomesorhizobium</taxon>
    </lineage>
</organism>
<dbReference type="PATRIC" id="fig|1107882.3.peg.3308"/>
<protein>
    <recommendedName>
        <fullName evidence="3">Fe-S oxidoreductase</fullName>
    </recommendedName>
</protein>
<dbReference type="Proteomes" id="UP000003250">
    <property type="component" value="Unassembled WGS sequence"/>
</dbReference>
<evidence type="ECO:0000313" key="2">
    <source>
        <dbReference type="Proteomes" id="UP000003250"/>
    </source>
</evidence>
<reference evidence="1 2" key="1">
    <citation type="journal article" date="2012" name="J. Bacteriol.">
        <title>Draft Genome Sequence of Mesorhizobium alhagi CCNWXJ12-2T, a Novel Salt-Resistant Species Isolated from the Desert of Northwestern China.</title>
        <authorList>
            <person name="Zhou M."/>
            <person name="Chen W."/>
            <person name="Chen H."/>
            <person name="Wei G."/>
        </authorList>
    </citation>
    <scope>NUCLEOTIDE SEQUENCE [LARGE SCALE GENOMIC DNA]</scope>
    <source>
        <strain evidence="1 2">CCNWXJ12-2</strain>
    </source>
</reference>
<dbReference type="InterPro" id="IPR005358">
    <property type="entry name" value="Puta_zinc/iron-chelating_dom"/>
</dbReference>
<dbReference type="EMBL" id="AHAM01000139">
    <property type="protein sequence ID" value="EHK56040.1"/>
    <property type="molecule type" value="Genomic_DNA"/>
</dbReference>
<accession>H0HT99</accession>
<proteinExistence type="predicted"/>
<dbReference type="Pfam" id="PF03692">
    <property type="entry name" value="CxxCxxCC"/>
    <property type="match status" value="1"/>
</dbReference>
<name>H0HT99_9HYPH</name>
<gene>
    <name evidence="1" type="ORF">MAXJ12_16953</name>
</gene>
<keyword evidence="2" id="KW-1185">Reference proteome</keyword>
<dbReference type="AlphaFoldDB" id="H0HT99"/>
<evidence type="ECO:0008006" key="3">
    <source>
        <dbReference type="Google" id="ProtNLM"/>
    </source>
</evidence>
<evidence type="ECO:0000313" key="1">
    <source>
        <dbReference type="EMBL" id="EHK56040.1"/>
    </source>
</evidence>